<feature type="domain" description="HTH cro/C1-type" evidence="1">
    <location>
        <begin position="13"/>
        <end position="67"/>
    </location>
</feature>
<gene>
    <name evidence="2" type="ORF">R8Z52_21350</name>
</gene>
<protein>
    <submittedName>
        <fullName evidence="2">Helix-turn-helix transcriptional regulator</fullName>
    </submittedName>
</protein>
<name>A0ABZ0QG75_9VIBR</name>
<dbReference type="Proteomes" id="UP001304071">
    <property type="component" value="Chromosome 2"/>
</dbReference>
<proteinExistence type="predicted"/>
<accession>A0ABZ0QG75</accession>
<sequence length="254" mass="29306">MKQNIYPFVAEEIKRQLKTKAISYKQLGEYLCVSEKTITRSLNNHQELSLERLSSICMILNIQLSTLLSVAEKNMSKIHYFTEEQDKVMSTNIRLYQLLVEVYDEQNINILAANQGCTVAEMYLYLRELERVDLISIGTNNIITVNIPRHTVFHPNSLYAAKIRHATLNSLTRSCCHPDNKSASVKIVNVELSKEEYSVFLDDMSNYFLQLIRDLHRKSKGARQDYTIALLASEGQYYPYQIEEEFGSNSDSTK</sequence>
<evidence type="ECO:0000313" key="2">
    <source>
        <dbReference type="EMBL" id="WPC75478.1"/>
    </source>
</evidence>
<dbReference type="InterPro" id="IPR010982">
    <property type="entry name" value="Lambda_DNA-bd_dom_sf"/>
</dbReference>
<dbReference type="CDD" id="cd00093">
    <property type="entry name" value="HTH_XRE"/>
    <property type="match status" value="1"/>
</dbReference>
<keyword evidence="3" id="KW-1185">Reference proteome</keyword>
<reference evidence="2 3" key="1">
    <citation type="submission" date="2023-11" db="EMBL/GenBank/DDBJ databases">
        <title>Plant-associative lifestyle of Vibrio porteresiae and its evolutionary dynamics.</title>
        <authorList>
            <person name="Rameshkumar N."/>
            <person name="Kirti K."/>
        </authorList>
    </citation>
    <scope>NUCLEOTIDE SEQUENCE [LARGE SCALE GENOMIC DNA]</scope>
    <source>
        <strain evidence="2 3">MSSRF30</strain>
    </source>
</reference>
<dbReference type="SUPFAM" id="SSF47413">
    <property type="entry name" value="lambda repressor-like DNA-binding domains"/>
    <property type="match status" value="1"/>
</dbReference>
<dbReference type="Pfam" id="PF13443">
    <property type="entry name" value="HTH_26"/>
    <property type="match status" value="1"/>
</dbReference>
<dbReference type="InterPro" id="IPR001387">
    <property type="entry name" value="Cro/C1-type_HTH"/>
</dbReference>
<dbReference type="PROSITE" id="PS50943">
    <property type="entry name" value="HTH_CROC1"/>
    <property type="match status" value="1"/>
</dbReference>
<evidence type="ECO:0000259" key="1">
    <source>
        <dbReference type="PROSITE" id="PS50943"/>
    </source>
</evidence>
<dbReference type="SMART" id="SM00530">
    <property type="entry name" value="HTH_XRE"/>
    <property type="match status" value="1"/>
</dbReference>
<evidence type="ECO:0000313" key="3">
    <source>
        <dbReference type="Proteomes" id="UP001304071"/>
    </source>
</evidence>
<dbReference type="EMBL" id="CP138204">
    <property type="protein sequence ID" value="WPC75478.1"/>
    <property type="molecule type" value="Genomic_DNA"/>
</dbReference>
<dbReference type="RefSeq" id="WP_261897463.1">
    <property type="nucleotide sequence ID" value="NZ_AP024896.1"/>
</dbReference>
<dbReference type="Gene3D" id="1.10.260.40">
    <property type="entry name" value="lambda repressor-like DNA-binding domains"/>
    <property type="match status" value="1"/>
</dbReference>
<organism evidence="2 3">
    <name type="scientific">Vibrio porteresiae DSM 19223</name>
    <dbReference type="NCBI Taxonomy" id="1123496"/>
    <lineage>
        <taxon>Bacteria</taxon>
        <taxon>Pseudomonadati</taxon>
        <taxon>Pseudomonadota</taxon>
        <taxon>Gammaproteobacteria</taxon>
        <taxon>Vibrionales</taxon>
        <taxon>Vibrionaceae</taxon>
        <taxon>Vibrio</taxon>
    </lineage>
</organism>